<name>A0A183KMG0_9TREM</name>
<gene>
    <name evidence="1" type="ORF">SCUD_LOCUS16233</name>
</gene>
<organism evidence="3">
    <name type="scientific">Schistosoma curassoni</name>
    <dbReference type="NCBI Taxonomy" id="6186"/>
    <lineage>
        <taxon>Eukaryota</taxon>
        <taxon>Metazoa</taxon>
        <taxon>Spiralia</taxon>
        <taxon>Lophotrochozoa</taxon>
        <taxon>Platyhelminthes</taxon>
        <taxon>Trematoda</taxon>
        <taxon>Digenea</taxon>
        <taxon>Strigeidida</taxon>
        <taxon>Schistosomatoidea</taxon>
        <taxon>Schistosomatidae</taxon>
        <taxon>Schistosoma</taxon>
    </lineage>
</organism>
<protein>
    <submittedName>
        <fullName evidence="1 3">Uncharacterized protein</fullName>
    </submittedName>
</protein>
<accession>A0A183KMG0</accession>
<sequence>MCFSRSIKFISCIPSPFKNLSLFSGNISELQRQSNKLSINSISS</sequence>
<evidence type="ECO:0000313" key="2">
    <source>
        <dbReference type="Proteomes" id="UP000279833"/>
    </source>
</evidence>
<evidence type="ECO:0000313" key="3">
    <source>
        <dbReference type="WBParaSite" id="SCUD_0001623601-mRNA-1"/>
    </source>
</evidence>
<evidence type="ECO:0000313" key="1">
    <source>
        <dbReference type="EMBL" id="VDP61138.1"/>
    </source>
</evidence>
<keyword evidence="2" id="KW-1185">Reference proteome</keyword>
<dbReference type="Proteomes" id="UP000279833">
    <property type="component" value="Unassembled WGS sequence"/>
</dbReference>
<reference evidence="1 2" key="2">
    <citation type="submission" date="2018-11" db="EMBL/GenBank/DDBJ databases">
        <authorList>
            <consortium name="Pathogen Informatics"/>
        </authorList>
    </citation>
    <scope>NUCLEOTIDE SEQUENCE [LARGE SCALE GENOMIC DNA]</scope>
    <source>
        <strain evidence="1">Dakar</strain>
        <strain evidence="2">Dakar, Senegal</strain>
    </source>
</reference>
<proteinExistence type="predicted"/>
<dbReference type="WBParaSite" id="SCUD_0001623601-mRNA-1">
    <property type="protein sequence ID" value="SCUD_0001623601-mRNA-1"/>
    <property type="gene ID" value="SCUD_0001623601"/>
</dbReference>
<dbReference type="AlphaFoldDB" id="A0A183KMG0"/>
<dbReference type="EMBL" id="UZAK01038444">
    <property type="protein sequence ID" value="VDP61138.1"/>
    <property type="molecule type" value="Genomic_DNA"/>
</dbReference>
<reference evidence="3" key="1">
    <citation type="submission" date="2016-06" db="UniProtKB">
        <authorList>
            <consortium name="WormBaseParasite"/>
        </authorList>
    </citation>
    <scope>IDENTIFICATION</scope>
</reference>